<dbReference type="InParanoid" id="A0A1Y1M770"/>
<dbReference type="InterPro" id="IPR019496">
    <property type="entry name" value="NUFIP1_cons_dom"/>
</dbReference>
<dbReference type="OrthoDB" id="273070at2759"/>
<dbReference type="FunCoup" id="A0A1Y1M770">
    <property type="interactions" value="1944"/>
</dbReference>
<dbReference type="InterPro" id="IPR039136">
    <property type="entry name" value="NUFIP1-like"/>
</dbReference>
<sequence>MGAVVHENGTHETDKKKIPFRKVRKQFPNHPFNGNRAPSLLTMRHRMPPPRLLPPRMGPPGMRPPPPPFRGGPPMRPPLPPPHMIRGPRIHGPPPPMGMRPPLPPPPGMRPPPIRPPPHMRPPMLPPPMMGPQRHFRPPPMRRIQQGKIMKKKRVFNEIDLTKPWVNEQMRAEFVKKEELLKAAKETRQSNDWAIYRGQRDRCNDMYGAAKMEYIGHHPEEGHQLTDDDEDVLSSDEDDETRVCGIEDCTYTAHTRDVDTHIKMQHCTGLYDRIKNVSTPEDINKWITERKNRFPTKENIEKRYKMQEERLKRGERIKHNRHRFDQTNKTRLIVQKPAPKVRKVRKRQTNLPVTNPSLIQDKSGWNGNLCPFPGTRSLYQEASEEEGEEFDDAEWGEEAPSENVIPLNNALGNLITAYNSESDDEAPLEQTIERTCVESVCFSESKIVVRNERKRKRHPKRKVTKSKSQSERPVYKKRRVTLLERLLANEIIHERNVLLQCVRYIVTNNFFDPPPSGTGVDSCHSS</sequence>
<feature type="compositionally biased region" description="Basic residues" evidence="1">
    <location>
        <begin position="452"/>
        <end position="465"/>
    </location>
</feature>
<dbReference type="AlphaFoldDB" id="A0A1Y1M770"/>
<reference evidence="4" key="3">
    <citation type="submission" date="2019-08" db="EMBL/GenBank/DDBJ databases">
        <authorList>
            <consortium name="Photinus pyralis genome working group"/>
            <person name="Fallon T.R."/>
            <person name="Sander Lower S.E."/>
            <person name="Weng J.-K."/>
        </authorList>
    </citation>
    <scope>NUCLEOTIDE SEQUENCE</scope>
    <source>
        <strain evidence="4">1611_PpyrPB1</strain>
        <tissue evidence="4">Whole body</tissue>
    </source>
</reference>
<feature type="region of interest" description="Disordered" evidence="1">
    <location>
        <begin position="50"/>
        <end position="74"/>
    </location>
</feature>
<dbReference type="GO" id="GO:0005634">
    <property type="term" value="C:nucleus"/>
    <property type="evidence" value="ECO:0007669"/>
    <property type="project" value="TreeGrafter"/>
</dbReference>
<proteinExistence type="predicted"/>
<dbReference type="PANTHER" id="PTHR13309:SF0">
    <property type="entry name" value="FMR1-INTERACTING PROTEIN NUFIP1"/>
    <property type="match status" value="1"/>
</dbReference>
<dbReference type="Proteomes" id="UP000327044">
    <property type="component" value="Unassembled WGS sequence"/>
</dbReference>
<dbReference type="GO" id="GO:0000492">
    <property type="term" value="P:box C/D snoRNP assembly"/>
    <property type="evidence" value="ECO:0007669"/>
    <property type="project" value="TreeGrafter"/>
</dbReference>
<evidence type="ECO:0000259" key="2">
    <source>
        <dbReference type="Pfam" id="PF10453"/>
    </source>
</evidence>
<dbReference type="GO" id="GO:0003723">
    <property type="term" value="F:RNA binding"/>
    <property type="evidence" value="ECO:0007669"/>
    <property type="project" value="InterPro"/>
</dbReference>
<evidence type="ECO:0000313" key="3">
    <source>
        <dbReference type="EMBL" id="JAV80145.1"/>
    </source>
</evidence>
<evidence type="ECO:0000256" key="1">
    <source>
        <dbReference type="SAM" id="MobiDB-lite"/>
    </source>
</evidence>
<evidence type="ECO:0000313" key="5">
    <source>
        <dbReference type="Proteomes" id="UP000327044"/>
    </source>
</evidence>
<protein>
    <recommendedName>
        <fullName evidence="2">FMR1-interacting protein 1 conserved domain-containing protein</fullName>
    </recommendedName>
</protein>
<dbReference type="PANTHER" id="PTHR13309">
    <property type="entry name" value="NUCLEAR FRAGILE X MENTAL RETARDATION PROTEIN INTERACTING PROTEIN 1"/>
    <property type="match status" value="1"/>
</dbReference>
<feature type="region of interest" description="Disordered" evidence="1">
    <location>
        <begin position="92"/>
        <end position="115"/>
    </location>
</feature>
<accession>A0A1Y1M770</accession>
<reference evidence="3" key="1">
    <citation type="journal article" date="2016" name="Sci. Rep.">
        <title>Molecular characterization of firefly nuptial gifts: a multi-omics approach sheds light on postcopulatory sexual selection.</title>
        <authorList>
            <person name="Al-Wathiqui N."/>
            <person name="Fallon T.R."/>
            <person name="South A."/>
            <person name="Weng J.K."/>
            <person name="Lewis S.M."/>
        </authorList>
    </citation>
    <scope>NUCLEOTIDE SEQUENCE</scope>
</reference>
<feature type="region of interest" description="Disordered" evidence="1">
    <location>
        <begin position="452"/>
        <end position="474"/>
    </location>
</feature>
<dbReference type="Pfam" id="PF10453">
    <property type="entry name" value="NUFIP1"/>
    <property type="match status" value="1"/>
</dbReference>
<dbReference type="EMBL" id="GEZM01041818">
    <property type="protein sequence ID" value="JAV80145.1"/>
    <property type="molecule type" value="Transcribed_RNA"/>
</dbReference>
<evidence type="ECO:0000313" key="4">
    <source>
        <dbReference type="EMBL" id="KAB0798268.1"/>
    </source>
</evidence>
<feature type="domain" description="FMR1-interacting protein 1 conserved" evidence="2">
    <location>
        <begin position="274"/>
        <end position="315"/>
    </location>
</feature>
<gene>
    <name evidence="4" type="ORF">PPYR_09261</name>
</gene>
<reference evidence="4 5" key="2">
    <citation type="journal article" date="2018" name="Elife">
        <title>Firefly genomes illuminate parallel origins of bioluminescence in beetles.</title>
        <authorList>
            <person name="Fallon T.R."/>
            <person name="Lower S.E."/>
            <person name="Chang C.H."/>
            <person name="Bessho-Uehara M."/>
            <person name="Martin G.J."/>
            <person name="Bewick A.J."/>
            <person name="Behringer M."/>
            <person name="Debat H.J."/>
            <person name="Wong I."/>
            <person name="Day J.C."/>
            <person name="Suvorov A."/>
            <person name="Silva C.J."/>
            <person name="Stanger-Hall K.F."/>
            <person name="Hall D.W."/>
            <person name="Schmitz R.J."/>
            <person name="Nelson D.R."/>
            <person name="Lewis S.M."/>
            <person name="Shigenobu S."/>
            <person name="Bybee S.M."/>
            <person name="Larracuente A.M."/>
            <person name="Oba Y."/>
            <person name="Weng J.K."/>
        </authorList>
    </citation>
    <scope>NUCLEOTIDE SEQUENCE [LARGE SCALE GENOMIC DNA]</scope>
    <source>
        <strain evidence="4">1611_PpyrPB1</strain>
        <tissue evidence="4">Whole body</tissue>
    </source>
</reference>
<keyword evidence="5" id="KW-1185">Reference proteome</keyword>
<dbReference type="EMBL" id="VVIM01000006">
    <property type="protein sequence ID" value="KAB0798268.1"/>
    <property type="molecule type" value="Genomic_DNA"/>
</dbReference>
<organism evidence="3">
    <name type="scientific">Photinus pyralis</name>
    <name type="common">Common eastern firefly</name>
    <name type="synonym">Lampyris pyralis</name>
    <dbReference type="NCBI Taxonomy" id="7054"/>
    <lineage>
        <taxon>Eukaryota</taxon>
        <taxon>Metazoa</taxon>
        <taxon>Ecdysozoa</taxon>
        <taxon>Arthropoda</taxon>
        <taxon>Hexapoda</taxon>
        <taxon>Insecta</taxon>
        <taxon>Pterygota</taxon>
        <taxon>Neoptera</taxon>
        <taxon>Endopterygota</taxon>
        <taxon>Coleoptera</taxon>
        <taxon>Polyphaga</taxon>
        <taxon>Elateriformia</taxon>
        <taxon>Elateroidea</taxon>
        <taxon>Lampyridae</taxon>
        <taxon>Lampyrinae</taxon>
        <taxon>Photinus</taxon>
    </lineage>
</organism>
<name>A0A1Y1M770_PHOPY</name>